<dbReference type="EMBL" id="JACRSN010000008">
    <property type="protein sequence ID" value="MBC8533753.1"/>
    <property type="molecule type" value="Genomic_DNA"/>
</dbReference>
<keyword evidence="10" id="KW-1185">Reference proteome</keyword>
<dbReference type="GO" id="GO:0005886">
    <property type="term" value="C:plasma membrane"/>
    <property type="evidence" value="ECO:0007669"/>
    <property type="project" value="UniProtKB-SubCell"/>
</dbReference>
<keyword evidence="7" id="KW-0808">Transferase</keyword>
<evidence type="ECO:0000256" key="8">
    <source>
        <dbReference type="SAM" id="Phobius"/>
    </source>
</evidence>
<proteinExistence type="inferred from homology"/>
<evidence type="ECO:0000256" key="3">
    <source>
        <dbReference type="ARBA" id="ARBA00022475"/>
    </source>
</evidence>
<dbReference type="Pfam" id="PF03062">
    <property type="entry name" value="MBOAT"/>
    <property type="match status" value="1"/>
</dbReference>
<feature type="transmembrane region" description="Helical" evidence="8">
    <location>
        <begin position="157"/>
        <end position="178"/>
    </location>
</feature>
<reference evidence="9" key="1">
    <citation type="submission" date="2020-08" db="EMBL/GenBank/DDBJ databases">
        <title>Genome public.</title>
        <authorList>
            <person name="Liu C."/>
            <person name="Sun Q."/>
        </authorList>
    </citation>
    <scope>NUCLEOTIDE SEQUENCE</scope>
    <source>
        <strain evidence="9">NSJ-40</strain>
    </source>
</reference>
<dbReference type="GO" id="GO:0042121">
    <property type="term" value="P:alginic acid biosynthetic process"/>
    <property type="evidence" value="ECO:0007669"/>
    <property type="project" value="InterPro"/>
</dbReference>
<dbReference type="Proteomes" id="UP000651482">
    <property type="component" value="Unassembled WGS sequence"/>
</dbReference>
<dbReference type="PIRSF" id="PIRSF016636">
    <property type="entry name" value="AlgI_DltB"/>
    <property type="match status" value="1"/>
</dbReference>
<name>A0A926D8J8_9FIRM</name>
<evidence type="ECO:0000256" key="4">
    <source>
        <dbReference type="ARBA" id="ARBA00022692"/>
    </source>
</evidence>
<dbReference type="PANTHER" id="PTHR13285">
    <property type="entry name" value="ACYLTRANSFERASE"/>
    <property type="match status" value="1"/>
</dbReference>
<feature type="transmembrane region" description="Helical" evidence="8">
    <location>
        <begin position="516"/>
        <end position="536"/>
    </location>
</feature>
<keyword evidence="7" id="KW-0012">Acyltransferase</keyword>
<dbReference type="InterPro" id="IPR028362">
    <property type="entry name" value="AlgI"/>
</dbReference>
<comment type="subcellular location">
    <subcellularLocation>
        <location evidence="1">Cell membrane</location>
        <topology evidence="1">Multi-pass membrane protein</topology>
    </subcellularLocation>
</comment>
<dbReference type="GO" id="GO:0016746">
    <property type="term" value="F:acyltransferase activity"/>
    <property type="evidence" value="ECO:0007669"/>
    <property type="project" value="UniProtKB-KW"/>
</dbReference>
<keyword evidence="4 8" id="KW-0812">Transmembrane</keyword>
<keyword evidence="5 8" id="KW-1133">Transmembrane helix</keyword>
<dbReference type="RefSeq" id="WP_249319397.1">
    <property type="nucleotide sequence ID" value="NZ_JACRSN010000008.1"/>
</dbReference>
<evidence type="ECO:0000313" key="9">
    <source>
        <dbReference type="EMBL" id="MBC8533753.1"/>
    </source>
</evidence>
<feature type="transmembrane region" description="Helical" evidence="8">
    <location>
        <begin position="357"/>
        <end position="377"/>
    </location>
</feature>
<feature type="transmembrane region" description="Helical" evidence="8">
    <location>
        <begin position="113"/>
        <end position="137"/>
    </location>
</feature>
<dbReference type="AlphaFoldDB" id="A0A926D8J8"/>
<comment type="similarity">
    <text evidence="2 7">Belongs to the membrane-bound acyltransferase family.</text>
</comment>
<comment type="caution">
    <text evidence="9">The sequence shown here is derived from an EMBL/GenBank/DDBJ whole genome shotgun (WGS) entry which is preliminary data.</text>
</comment>
<protein>
    <submittedName>
        <fullName evidence="9">MBOAT family protein</fullName>
    </submittedName>
</protein>
<organism evidence="9 10">
    <name type="scientific">Yeguia hominis</name>
    <dbReference type="NCBI Taxonomy" id="2763662"/>
    <lineage>
        <taxon>Bacteria</taxon>
        <taxon>Bacillati</taxon>
        <taxon>Bacillota</taxon>
        <taxon>Clostridia</taxon>
        <taxon>Eubacteriales</taxon>
        <taxon>Yeguiaceae</taxon>
        <taxon>Yeguia</taxon>
    </lineage>
</organism>
<keyword evidence="3 7" id="KW-1003">Cell membrane</keyword>
<feature type="transmembrane region" description="Helical" evidence="8">
    <location>
        <begin position="383"/>
        <end position="401"/>
    </location>
</feature>
<sequence>MADLLKFALNFRVTALTSYFSIAYLGIFLPVALIVYRILPQKLRRYFMLVASYGFFWLISGKLVAFLFLSTLSIYLCGLWLGQLQAKRSARAKELPKEEKKALKKRYLTYQRWVLFLAALINLGILLTLKYSAFFLSNVNALLHTMRTSAVLPIPKFVMPIGISFYTMQAISYVFDVYHGVIKADRNFARLALFMSFFPQIVEGPICRYAQTAEQLWAAPQIKFANFTSGLQRILFGMMKKLVIADRLNPMITEIFKNYANYNGGVVALGAIAYTCQLYMDFSGTMDAVIGTAEIFGVTMPENFARPFFSKSISEFWKRWHITLGTWFKDYIFYPVTMSGPMKKLTSAARKKVGNHFGPLAAGAVALFCVWFCNGLWHGAAWSYIFFGMYHFVLILSGNMIEPLAGKVLKALHIERDHFPYRCFQIVRTTCLVVIGELFFRAEGLQAGLQMFGKMVTDFSFSTLNAQALEAFNLDFYDIAIVLFTVAVIFVISILNEKGQSIREWITHRPLVARWAILYAWILFVLIFGAYGHGYVSVDPIYANF</sequence>
<dbReference type="InterPro" id="IPR051085">
    <property type="entry name" value="MB_O-acyltransferase"/>
</dbReference>
<feature type="transmembrane region" description="Helical" evidence="8">
    <location>
        <begin position="65"/>
        <end position="82"/>
    </location>
</feature>
<dbReference type="PIRSF" id="PIRSF500217">
    <property type="entry name" value="AlgI"/>
    <property type="match status" value="1"/>
</dbReference>
<evidence type="ECO:0000313" key="10">
    <source>
        <dbReference type="Proteomes" id="UP000651482"/>
    </source>
</evidence>
<evidence type="ECO:0000256" key="6">
    <source>
        <dbReference type="ARBA" id="ARBA00023136"/>
    </source>
</evidence>
<evidence type="ECO:0000256" key="1">
    <source>
        <dbReference type="ARBA" id="ARBA00004651"/>
    </source>
</evidence>
<accession>A0A926D8J8</accession>
<dbReference type="PANTHER" id="PTHR13285:SF18">
    <property type="entry name" value="PROTEIN-CYSTEINE N-PALMITOYLTRANSFERASE RASP"/>
    <property type="match status" value="1"/>
</dbReference>
<feature type="transmembrane region" description="Helical" evidence="8">
    <location>
        <begin position="476"/>
        <end position="495"/>
    </location>
</feature>
<keyword evidence="6 7" id="KW-0472">Membrane</keyword>
<gene>
    <name evidence="9" type="ORF">IAG03_06995</name>
</gene>
<evidence type="ECO:0000256" key="7">
    <source>
        <dbReference type="PIRNR" id="PIRNR016636"/>
    </source>
</evidence>
<feature type="transmembrane region" description="Helical" evidence="8">
    <location>
        <begin position="16"/>
        <end position="36"/>
    </location>
</feature>
<evidence type="ECO:0000256" key="5">
    <source>
        <dbReference type="ARBA" id="ARBA00022989"/>
    </source>
</evidence>
<dbReference type="InterPro" id="IPR024194">
    <property type="entry name" value="Ac/AlaTfrase_AlgI/DltB"/>
</dbReference>
<dbReference type="InterPro" id="IPR004299">
    <property type="entry name" value="MBOAT_fam"/>
</dbReference>
<evidence type="ECO:0000256" key="2">
    <source>
        <dbReference type="ARBA" id="ARBA00010323"/>
    </source>
</evidence>